<sequence>MPDTYIPVLRNKQNERDVIQYFGGFSHFEGSNKNRLSLHPLVEITDDDDLDNLKPFQDAGELVLVDLPVYQAERSSDFGDAIESTIEEYGSRRAFYLENADRIDLPVVSGYIDETVDYGVHGLLQGALSDTYPAITHRLMVRMTGSLSEEQRESLRKLADSLRPSDRVLFDVVDVGYTEELLADLRFLSEVFTGNERAVLSIFDPFNDERENRSPHVADELGIRGFGDFAINVRYPGGGGRGETVTIRHYHPNHSFVEEFEGNTYEEASNELTGWDLWRTTHCDYCRDAKRLSKGDPSTWKRIRMGHYMTSVLRNEI</sequence>
<dbReference type="EMBL" id="CSTE01000002">
    <property type="protein sequence ID" value="CQR49834.1"/>
    <property type="molecule type" value="Genomic_DNA"/>
</dbReference>
<gene>
    <name evidence="1" type="ORF">BN996_01310</name>
</gene>
<dbReference type="OrthoDB" id="383334at2157"/>
<dbReference type="RefSeq" id="WP_089777677.1">
    <property type="nucleotide sequence ID" value="NZ_CABLRR010000002.1"/>
</dbReference>
<evidence type="ECO:0000313" key="1">
    <source>
        <dbReference type="EMBL" id="CQR49834.1"/>
    </source>
</evidence>
<organism evidence="1 2">
    <name type="scientific">Haloferax massiliensis</name>
    <dbReference type="NCBI Taxonomy" id="1476858"/>
    <lineage>
        <taxon>Archaea</taxon>
        <taxon>Methanobacteriati</taxon>
        <taxon>Methanobacteriota</taxon>
        <taxon>Stenosarchaea group</taxon>
        <taxon>Halobacteria</taxon>
        <taxon>Halobacteriales</taxon>
        <taxon>Haloferacaceae</taxon>
        <taxon>Haloferax</taxon>
    </lineage>
</organism>
<accession>A0A0D6JPQ6</accession>
<dbReference type="AlphaFoldDB" id="A0A0D6JPQ6"/>
<reference evidence="2" key="1">
    <citation type="submission" date="2015-03" db="EMBL/GenBank/DDBJ databases">
        <authorList>
            <person name="Urmite Genomes"/>
        </authorList>
    </citation>
    <scope>NUCLEOTIDE SEQUENCE [LARGE SCALE GENOMIC DNA]</scope>
    <source>
        <strain evidence="2">Arc-Hr</strain>
    </source>
</reference>
<dbReference type="Proteomes" id="UP000198902">
    <property type="component" value="Unassembled WGS sequence"/>
</dbReference>
<evidence type="ECO:0008006" key="3">
    <source>
        <dbReference type="Google" id="ProtNLM"/>
    </source>
</evidence>
<protein>
    <recommendedName>
        <fullName evidence="3">T4 beta protein</fullName>
    </recommendedName>
</protein>
<evidence type="ECO:0000313" key="2">
    <source>
        <dbReference type="Proteomes" id="UP000198902"/>
    </source>
</evidence>
<proteinExistence type="predicted"/>
<keyword evidence="2" id="KW-1185">Reference proteome</keyword>
<name>A0A0D6JPQ6_9EURY</name>